<dbReference type="PANTHER" id="PTHR43776">
    <property type="entry name" value="TRANSPORT ATP-BINDING PROTEIN"/>
    <property type="match status" value="1"/>
</dbReference>
<sequence>MSSPAHTGDAAVTVDDLTVDYPAHRASVAHRAVDGVSLAVAADEVIGIIGESGSGKSTLARVLAGDLTSARGTDPAPVISGGEAHVLGHALRGIRRRELTRLTFNVAYLPQDAAARLAPELTVAELVGEPILARDRRYNAKAVGLRVATMLDQVQLPLAVLDKYPFELSSGQRQRVAIARSLVLAPRVLIADEPTAGIDVTVRGSISELIERLRVEGSFSAILVSHDLPLLRHTTRRVVALHSGRVVGFAPIDQLLAEGAHPFLAGFAEATGQRDVDKTRPR</sequence>
<dbReference type="InterPro" id="IPR017871">
    <property type="entry name" value="ABC_transporter-like_CS"/>
</dbReference>
<dbReference type="AlphaFoldDB" id="A0A2U1TGX2"/>
<dbReference type="InterPro" id="IPR050319">
    <property type="entry name" value="ABC_transp_ATP-bind"/>
</dbReference>
<proteinExistence type="predicted"/>
<dbReference type="InterPro" id="IPR003593">
    <property type="entry name" value="AAA+_ATPase"/>
</dbReference>
<dbReference type="EMBL" id="QEFB01000001">
    <property type="protein sequence ID" value="PWC08129.1"/>
    <property type="molecule type" value="Genomic_DNA"/>
</dbReference>
<dbReference type="PROSITE" id="PS00211">
    <property type="entry name" value="ABC_TRANSPORTER_1"/>
    <property type="match status" value="1"/>
</dbReference>
<evidence type="ECO:0000313" key="5">
    <source>
        <dbReference type="EMBL" id="PWC08129.1"/>
    </source>
</evidence>
<feature type="domain" description="ABC transporter" evidence="4">
    <location>
        <begin position="12"/>
        <end position="268"/>
    </location>
</feature>
<evidence type="ECO:0000259" key="4">
    <source>
        <dbReference type="PROSITE" id="PS50893"/>
    </source>
</evidence>
<name>A0A2U1TGX2_9MICO</name>
<dbReference type="SUPFAM" id="SSF52540">
    <property type="entry name" value="P-loop containing nucleoside triphosphate hydrolases"/>
    <property type="match status" value="1"/>
</dbReference>
<evidence type="ECO:0000256" key="1">
    <source>
        <dbReference type="ARBA" id="ARBA00022448"/>
    </source>
</evidence>
<keyword evidence="2" id="KW-0547">Nucleotide-binding</keyword>
<dbReference type="InterPro" id="IPR003439">
    <property type="entry name" value="ABC_transporter-like_ATP-bd"/>
</dbReference>
<comment type="caution">
    <text evidence="5">The sequence shown here is derived from an EMBL/GenBank/DDBJ whole genome shotgun (WGS) entry which is preliminary data.</text>
</comment>
<keyword evidence="3" id="KW-0067">ATP-binding</keyword>
<gene>
    <name evidence="5" type="ORF">DF223_01895</name>
</gene>
<dbReference type="GO" id="GO:0016887">
    <property type="term" value="F:ATP hydrolysis activity"/>
    <property type="evidence" value="ECO:0007669"/>
    <property type="project" value="InterPro"/>
</dbReference>
<evidence type="ECO:0000256" key="2">
    <source>
        <dbReference type="ARBA" id="ARBA00022741"/>
    </source>
</evidence>
<dbReference type="Gene3D" id="3.40.50.300">
    <property type="entry name" value="P-loop containing nucleotide triphosphate hydrolases"/>
    <property type="match status" value="1"/>
</dbReference>
<dbReference type="RefSeq" id="WP_108961999.1">
    <property type="nucleotide sequence ID" value="NZ_QEFB01000001.1"/>
</dbReference>
<reference evidence="6" key="1">
    <citation type="submission" date="2018-04" db="EMBL/GenBank/DDBJ databases">
        <authorList>
            <person name="Liu S."/>
            <person name="Wang Z."/>
            <person name="Li J."/>
        </authorList>
    </citation>
    <scope>NUCLEOTIDE SEQUENCE [LARGE SCALE GENOMIC DNA]</scope>
    <source>
        <strain evidence="6">622</strain>
    </source>
</reference>
<dbReference type="CDD" id="cd03257">
    <property type="entry name" value="ABC_NikE_OppD_transporters"/>
    <property type="match status" value="1"/>
</dbReference>
<dbReference type="Pfam" id="PF00005">
    <property type="entry name" value="ABC_tran"/>
    <property type="match status" value="1"/>
</dbReference>
<dbReference type="PROSITE" id="PS50893">
    <property type="entry name" value="ABC_TRANSPORTER_2"/>
    <property type="match status" value="1"/>
</dbReference>
<keyword evidence="6" id="KW-1185">Reference proteome</keyword>
<dbReference type="GO" id="GO:0005524">
    <property type="term" value="F:ATP binding"/>
    <property type="evidence" value="ECO:0007669"/>
    <property type="project" value="UniProtKB-KW"/>
</dbReference>
<evidence type="ECO:0000313" key="6">
    <source>
        <dbReference type="Proteomes" id="UP000244962"/>
    </source>
</evidence>
<protein>
    <submittedName>
        <fullName evidence="5">Oligopeptide transporter</fullName>
    </submittedName>
</protein>
<dbReference type="Proteomes" id="UP000244962">
    <property type="component" value="Unassembled WGS sequence"/>
</dbReference>
<dbReference type="GO" id="GO:0055085">
    <property type="term" value="P:transmembrane transport"/>
    <property type="evidence" value="ECO:0007669"/>
    <property type="project" value="UniProtKB-ARBA"/>
</dbReference>
<accession>A0A2U1TGX2</accession>
<organism evidence="5 6">
    <name type="scientific">Mycetocola zhujimingii</name>
    <dbReference type="NCBI Taxonomy" id="2079792"/>
    <lineage>
        <taxon>Bacteria</taxon>
        <taxon>Bacillati</taxon>
        <taxon>Actinomycetota</taxon>
        <taxon>Actinomycetes</taxon>
        <taxon>Micrococcales</taxon>
        <taxon>Microbacteriaceae</taxon>
        <taxon>Mycetocola</taxon>
    </lineage>
</organism>
<keyword evidence="1" id="KW-0813">Transport</keyword>
<evidence type="ECO:0000256" key="3">
    <source>
        <dbReference type="ARBA" id="ARBA00022840"/>
    </source>
</evidence>
<dbReference type="SMART" id="SM00382">
    <property type="entry name" value="AAA"/>
    <property type="match status" value="1"/>
</dbReference>
<dbReference type="InterPro" id="IPR027417">
    <property type="entry name" value="P-loop_NTPase"/>
</dbReference>